<accession>A0A0E0B490</accession>
<dbReference type="Proteomes" id="UP000026961">
    <property type="component" value="Chromosome 9"/>
</dbReference>
<dbReference type="EnsemblPlants" id="OGLUM09G14290.1">
    <property type="protein sequence ID" value="OGLUM09G14290.1"/>
    <property type="gene ID" value="OGLUM09G14290"/>
</dbReference>
<reference evidence="1" key="1">
    <citation type="submission" date="2015-04" db="UniProtKB">
        <authorList>
            <consortium name="EnsemblPlants"/>
        </authorList>
    </citation>
    <scope>IDENTIFICATION</scope>
</reference>
<name>A0A0E0B490_9ORYZ</name>
<dbReference type="Gramene" id="OGLUM09G14290.1">
    <property type="protein sequence ID" value="OGLUM09G14290.1"/>
    <property type="gene ID" value="OGLUM09G14290"/>
</dbReference>
<keyword evidence="2" id="KW-1185">Reference proteome</keyword>
<organism evidence="1">
    <name type="scientific">Oryza glumipatula</name>
    <dbReference type="NCBI Taxonomy" id="40148"/>
    <lineage>
        <taxon>Eukaryota</taxon>
        <taxon>Viridiplantae</taxon>
        <taxon>Streptophyta</taxon>
        <taxon>Embryophyta</taxon>
        <taxon>Tracheophyta</taxon>
        <taxon>Spermatophyta</taxon>
        <taxon>Magnoliopsida</taxon>
        <taxon>Liliopsida</taxon>
        <taxon>Poales</taxon>
        <taxon>Poaceae</taxon>
        <taxon>BOP clade</taxon>
        <taxon>Oryzoideae</taxon>
        <taxon>Oryzeae</taxon>
        <taxon>Oryzinae</taxon>
        <taxon>Oryza</taxon>
    </lineage>
</organism>
<protein>
    <submittedName>
        <fullName evidence="1">Uncharacterized protein</fullName>
    </submittedName>
</protein>
<sequence length="76" mass="7934">MSIYCCGLSRAAGCSGGRRHISIYFCGGGGPRPAGEVVSSRLQRIVVALVQAQDDGEAQAQSAVEANDEAHAHYNL</sequence>
<evidence type="ECO:0000313" key="2">
    <source>
        <dbReference type="Proteomes" id="UP000026961"/>
    </source>
</evidence>
<dbReference type="HOGENOM" id="CLU_2658569_0_0_1"/>
<dbReference type="AlphaFoldDB" id="A0A0E0B490"/>
<proteinExistence type="predicted"/>
<reference evidence="1" key="2">
    <citation type="submission" date="2018-05" db="EMBL/GenBank/DDBJ databases">
        <title>OgluRS3 (Oryza glumaepatula Reference Sequence Version 3).</title>
        <authorList>
            <person name="Zhang J."/>
            <person name="Kudrna D."/>
            <person name="Lee S."/>
            <person name="Talag J."/>
            <person name="Welchert J."/>
            <person name="Wing R.A."/>
        </authorList>
    </citation>
    <scope>NUCLEOTIDE SEQUENCE [LARGE SCALE GENOMIC DNA]</scope>
</reference>
<evidence type="ECO:0000313" key="1">
    <source>
        <dbReference type="EnsemblPlants" id="OGLUM09G14290.1"/>
    </source>
</evidence>